<keyword evidence="4" id="KW-1185">Reference proteome</keyword>
<keyword evidence="2" id="KW-0732">Signal</keyword>
<feature type="signal peptide" evidence="2">
    <location>
        <begin position="1"/>
        <end position="22"/>
    </location>
</feature>
<dbReference type="AlphaFoldDB" id="A0A3B0ACQ9"/>
<evidence type="ECO:0000313" key="3">
    <source>
        <dbReference type="EMBL" id="RKN58170.1"/>
    </source>
</evidence>
<comment type="caution">
    <text evidence="3">The sequence shown here is derived from an EMBL/GenBank/DDBJ whole genome shotgun (WGS) entry which is preliminary data.</text>
</comment>
<gene>
    <name evidence="3" type="ORF">D7193_06160</name>
</gene>
<dbReference type="InterPro" id="IPR038232">
    <property type="entry name" value="PknH-like_Extracell_sf"/>
</dbReference>
<evidence type="ECO:0000256" key="2">
    <source>
        <dbReference type="SAM" id="SignalP"/>
    </source>
</evidence>
<dbReference type="OrthoDB" id="3376558at2"/>
<evidence type="ECO:0000313" key="4">
    <source>
        <dbReference type="Proteomes" id="UP000279968"/>
    </source>
</evidence>
<dbReference type="Proteomes" id="UP000279968">
    <property type="component" value="Unassembled WGS sequence"/>
</dbReference>
<proteinExistence type="predicted"/>
<organism evidence="3 4">
    <name type="scientific">Micromonospora costi</name>
    <dbReference type="NCBI Taxonomy" id="1530042"/>
    <lineage>
        <taxon>Bacteria</taxon>
        <taxon>Bacillati</taxon>
        <taxon>Actinomycetota</taxon>
        <taxon>Actinomycetes</taxon>
        <taxon>Micromonosporales</taxon>
        <taxon>Micromonosporaceae</taxon>
        <taxon>Micromonospora</taxon>
    </lineage>
</organism>
<evidence type="ECO:0000256" key="1">
    <source>
        <dbReference type="SAM" id="MobiDB-lite"/>
    </source>
</evidence>
<feature type="chain" id="PRO_5038356167" description="Sensor domain-containing protein" evidence="2">
    <location>
        <begin position="23"/>
        <end position="231"/>
    </location>
</feature>
<dbReference type="EMBL" id="RBAN01000001">
    <property type="protein sequence ID" value="RKN58170.1"/>
    <property type="molecule type" value="Genomic_DNA"/>
</dbReference>
<evidence type="ECO:0008006" key="5">
    <source>
        <dbReference type="Google" id="ProtNLM"/>
    </source>
</evidence>
<sequence>MSPRRASLALLSLLVLIGSAGCGPGEPTEAARWSEPASASPTPPPPKPAPTSTAEVRTRVTSGMLQLDTSFHPETAAHTEENSEAWKLISLCRDSLPSDRKRTAYRERVWDGDTVWIRQYVVGYLKVSGRKLADELRSVLKTCKQYEVPNDGRTSTIVQPSPPPVPNGPDVITFCERLKGQSTRHQCTLFLTRGNFVMEVDVSGENGELAAATALLTKIAPLATAALQKIA</sequence>
<feature type="region of interest" description="Disordered" evidence="1">
    <location>
        <begin position="24"/>
        <end position="54"/>
    </location>
</feature>
<accession>A0A3B0ACQ9</accession>
<reference evidence="3 4" key="1">
    <citation type="journal article" date="2015" name="Int. J. Syst. Evol. Microbiol.">
        <title>Micromonospora costi sp. nov., isolated from a leaf of Costus speciosus.</title>
        <authorList>
            <person name="Thawai C."/>
        </authorList>
    </citation>
    <scope>NUCLEOTIDE SEQUENCE [LARGE SCALE GENOMIC DNA]</scope>
    <source>
        <strain evidence="3 4">CS1-12</strain>
    </source>
</reference>
<dbReference type="RefSeq" id="WP_120778343.1">
    <property type="nucleotide sequence ID" value="NZ_JBHLUP010000009.1"/>
</dbReference>
<name>A0A3B0ACQ9_9ACTN</name>
<dbReference type="PROSITE" id="PS51257">
    <property type="entry name" value="PROKAR_LIPOPROTEIN"/>
    <property type="match status" value="1"/>
</dbReference>
<protein>
    <recommendedName>
        <fullName evidence="5">Sensor domain-containing protein</fullName>
    </recommendedName>
</protein>
<dbReference type="Gene3D" id="3.40.1000.70">
    <property type="entry name" value="PknH-like extracellular domain"/>
    <property type="match status" value="1"/>
</dbReference>